<evidence type="ECO:0000313" key="3">
    <source>
        <dbReference type="Proteomes" id="UP000735302"/>
    </source>
</evidence>
<reference evidence="2 3" key="1">
    <citation type="journal article" date="2021" name="Elife">
        <title>Chloroplast acquisition without the gene transfer in kleptoplastic sea slugs, Plakobranchus ocellatus.</title>
        <authorList>
            <person name="Maeda T."/>
            <person name="Takahashi S."/>
            <person name="Yoshida T."/>
            <person name="Shimamura S."/>
            <person name="Takaki Y."/>
            <person name="Nagai Y."/>
            <person name="Toyoda A."/>
            <person name="Suzuki Y."/>
            <person name="Arimoto A."/>
            <person name="Ishii H."/>
            <person name="Satoh N."/>
            <person name="Nishiyama T."/>
            <person name="Hasebe M."/>
            <person name="Maruyama T."/>
            <person name="Minagawa J."/>
            <person name="Obokata J."/>
            <person name="Shigenobu S."/>
        </authorList>
    </citation>
    <scope>NUCLEOTIDE SEQUENCE [LARGE SCALE GENOMIC DNA]</scope>
</reference>
<protein>
    <submittedName>
        <fullName evidence="2">Uncharacterized protein</fullName>
    </submittedName>
</protein>
<feature type="compositionally biased region" description="Polar residues" evidence="1">
    <location>
        <begin position="10"/>
        <end position="20"/>
    </location>
</feature>
<feature type="region of interest" description="Disordered" evidence="1">
    <location>
        <begin position="1"/>
        <end position="44"/>
    </location>
</feature>
<dbReference type="AlphaFoldDB" id="A0AAV4CUH3"/>
<proteinExistence type="predicted"/>
<name>A0AAV4CUH3_9GAST</name>
<gene>
    <name evidence="2" type="ORF">PoB_006206600</name>
</gene>
<dbReference type="Proteomes" id="UP000735302">
    <property type="component" value="Unassembled WGS sequence"/>
</dbReference>
<comment type="caution">
    <text evidence="2">The sequence shown here is derived from an EMBL/GenBank/DDBJ whole genome shotgun (WGS) entry which is preliminary data.</text>
</comment>
<accession>A0AAV4CUH3</accession>
<dbReference type="EMBL" id="BLXT01006999">
    <property type="protein sequence ID" value="GFO35561.1"/>
    <property type="molecule type" value="Genomic_DNA"/>
</dbReference>
<keyword evidence="3" id="KW-1185">Reference proteome</keyword>
<evidence type="ECO:0000256" key="1">
    <source>
        <dbReference type="SAM" id="MobiDB-lite"/>
    </source>
</evidence>
<evidence type="ECO:0000313" key="2">
    <source>
        <dbReference type="EMBL" id="GFO35561.1"/>
    </source>
</evidence>
<organism evidence="2 3">
    <name type="scientific">Plakobranchus ocellatus</name>
    <dbReference type="NCBI Taxonomy" id="259542"/>
    <lineage>
        <taxon>Eukaryota</taxon>
        <taxon>Metazoa</taxon>
        <taxon>Spiralia</taxon>
        <taxon>Lophotrochozoa</taxon>
        <taxon>Mollusca</taxon>
        <taxon>Gastropoda</taxon>
        <taxon>Heterobranchia</taxon>
        <taxon>Euthyneura</taxon>
        <taxon>Panpulmonata</taxon>
        <taxon>Sacoglossa</taxon>
        <taxon>Placobranchoidea</taxon>
        <taxon>Plakobranchidae</taxon>
        <taxon>Plakobranchus</taxon>
    </lineage>
</organism>
<sequence>MISDFLATVSPGNGPQSSQGAGDANRNCDRKVPSDGGADSLFTAPPRPRLVMLIVRNRSRAKARAKDSTEFRTIDTAMDCCRAKQWTIAMTLGSHPGQGQSQGWLKVMLVLFVEAGH</sequence>